<evidence type="ECO:0000259" key="6">
    <source>
        <dbReference type="Pfam" id="PF00082"/>
    </source>
</evidence>
<dbReference type="Gene3D" id="3.40.50.200">
    <property type="entry name" value="Peptidase S8/S53 domain"/>
    <property type="match status" value="1"/>
</dbReference>
<dbReference type="EMBL" id="JACHMF010000001">
    <property type="protein sequence ID" value="MBB4691688.1"/>
    <property type="molecule type" value="Genomic_DNA"/>
</dbReference>
<protein>
    <recommendedName>
        <fullName evidence="6">Peptidase S8/S53 domain-containing protein</fullName>
    </recommendedName>
</protein>
<dbReference type="PROSITE" id="PS51892">
    <property type="entry name" value="SUBTILASE"/>
    <property type="match status" value="1"/>
</dbReference>
<dbReference type="SUPFAM" id="SSF52743">
    <property type="entry name" value="Subtilisin-like"/>
    <property type="match status" value="1"/>
</dbReference>
<evidence type="ECO:0000256" key="5">
    <source>
        <dbReference type="PROSITE-ProRule" id="PRU01240"/>
    </source>
</evidence>
<dbReference type="RefSeq" id="WP_184950479.1">
    <property type="nucleotide sequence ID" value="NZ_BOMC01000004.1"/>
</dbReference>
<comment type="caution">
    <text evidence="7">The sequence shown here is derived from an EMBL/GenBank/DDBJ whole genome shotgun (WGS) entry which is preliminary data.</text>
</comment>
<dbReference type="InterPro" id="IPR036852">
    <property type="entry name" value="Peptidase_S8/S53_dom_sf"/>
</dbReference>
<comment type="caution">
    <text evidence="5">Lacks conserved residue(s) required for the propagation of feature annotation.</text>
</comment>
<keyword evidence="8" id="KW-1185">Reference proteome</keyword>
<evidence type="ECO:0000256" key="2">
    <source>
        <dbReference type="ARBA" id="ARBA00022670"/>
    </source>
</evidence>
<dbReference type="InterPro" id="IPR000209">
    <property type="entry name" value="Peptidase_S8/S53_dom"/>
</dbReference>
<dbReference type="PANTHER" id="PTHR43806:SF11">
    <property type="entry name" value="CEREVISIN-RELATED"/>
    <property type="match status" value="1"/>
</dbReference>
<gene>
    <name evidence="7" type="ORF">BKA14_001836</name>
</gene>
<dbReference type="CDD" id="cd00306">
    <property type="entry name" value="Peptidases_S8_S53"/>
    <property type="match status" value="1"/>
</dbReference>
<dbReference type="Pfam" id="PF00082">
    <property type="entry name" value="Peptidase_S8"/>
    <property type="match status" value="1"/>
</dbReference>
<proteinExistence type="inferred from homology"/>
<dbReference type="GO" id="GO:0004252">
    <property type="term" value="F:serine-type endopeptidase activity"/>
    <property type="evidence" value="ECO:0007669"/>
    <property type="project" value="InterPro"/>
</dbReference>
<evidence type="ECO:0000256" key="3">
    <source>
        <dbReference type="ARBA" id="ARBA00022801"/>
    </source>
</evidence>
<sequence length="348" mass="37482">MDAERYSVDTLTFEPGLTAAEVGDLNELLSPGRDGPLVHTGRRAGGRAVVEVRAGTDARDVCDTLQAQRPGAGSRRVPLLLGGTFKLLGRHWGHGTSWSELTGEPPDLRPPAFAATAPGGSLRRPVVALLDTGVQKHEWFAADDGDPFLLLPEDLPAPRPWNGRVHEIHSGDVSATGHGTFIAGLIRQAAPSAQVLSLRVMDDQGRVEEHTVIEALEWLASYYDRRERPVDVVCMAFGREDDAVDTVELLRKALERLAGLGIPLVASAGNDHQTSSPIYPAAFEFVTGVGAGFGRYHAEFSNYGDWVDRYRDGVDVVGPLPGDKLARWSGTSFAAANFAGDLARPHVR</sequence>
<dbReference type="Proteomes" id="UP000542742">
    <property type="component" value="Unassembled WGS sequence"/>
</dbReference>
<dbReference type="PANTHER" id="PTHR43806">
    <property type="entry name" value="PEPTIDASE S8"/>
    <property type="match status" value="1"/>
</dbReference>
<dbReference type="InterPro" id="IPR050131">
    <property type="entry name" value="Peptidase_S8_subtilisin-like"/>
</dbReference>
<evidence type="ECO:0000256" key="1">
    <source>
        <dbReference type="ARBA" id="ARBA00011073"/>
    </source>
</evidence>
<comment type="similarity">
    <text evidence="1 5">Belongs to the peptidase S8 family.</text>
</comment>
<organism evidence="7 8">
    <name type="scientific">Paractinoplanes abujensis</name>
    <dbReference type="NCBI Taxonomy" id="882441"/>
    <lineage>
        <taxon>Bacteria</taxon>
        <taxon>Bacillati</taxon>
        <taxon>Actinomycetota</taxon>
        <taxon>Actinomycetes</taxon>
        <taxon>Micromonosporales</taxon>
        <taxon>Micromonosporaceae</taxon>
        <taxon>Paractinoplanes</taxon>
    </lineage>
</organism>
<evidence type="ECO:0000313" key="8">
    <source>
        <dbReference type="Proteomes" id="UP000542742"/>
    </source>
</evidence>
<feature type="domain" description="Peptidase S8/S53" evidence="6">
    <location>
        <begin position="125"/>
        <end position="343"/>
    </location>
</feature>
<keyword evidence="2" id="KW-0645">Protease</keyword>
<evidence type="ECO:0000256" key="4">
    <source>
        <dbReference type="ARBA" id="ARBA00022825"/>
    </source>
</evidence>
<dbReference type="AlphaFoldDB" id="A0A7W7FZ50"/>
<keyword evidence="4" id="KW-0720">Serine protease</keyword>
<evidence type="ECO:0000313" key="7">
    <source>
        <dbReference type="EMBL" id="MBB4691688.1"/>
    </source>
</evidence>
<name>A0A7W7FZ50_9ACTN</name>
<accession>A0A7W7FZ50</accession>
<reference evidence="7 8" key="1">
    <citation type="submission" date="2020-08" db="EMBL/GenBank/DDBJ databases">
        <title>Sequencing the genomes of 1000 actinobacteria strains.</title>
        <authorList>
            <person name="Klenk H.-P."/>
        </authorList>
    </citation>
    <scope>NUCLEOTIDE SEQUENCE [LARGE SCALE GENOMIC DNA]</scope>
    <source>
        <strain evidence="7 8">DSM 45518</strain>
    </source>
</reference>
<dbReference type="GO" id="GO:0006508">
    <property type="term" value="P:proteolysis"/>
    <property type="evidence" value="ECO:0007669"/>
    <property type="project" value="UniProtKB-KW"/>
</dbReference>
<keyword evidence="3" id="KW-0378">Hydrolase</keyword>